<feature type="compositionally biased region" description="Polar residues" evidence="1">
    <location>
        <begin position="1231"/>
        <end position="1240"/>
    </location>
</feature>
<feature type="compositionally biased region" description="Low complexity" evidence="1">
    <location>
        <begin position="3555"/>
        <end position="3570"/>
    </location>
</feature>
<organism evidence="2 3">
    <name type="scientific">Plasmodium vivax North Korean</name>
    <dbReference type="NCBI Taxonomy" id="1035514"/>
    <lineage>
        <taxon>Eukaryota</taxon>
        <taxon>Sar</taxon>
        <taxon>Alveolata</taxon>
        <taxon>Apicomplexa</taxon>
        <taxon>Aconoidasida</taxon>
        <taxon>Haemosporida</taxon>
        <taxon>Plasmodiidae</taxon>
        <taxon>Plasmodium</taxon>
        <taxon>Plasmodium (Plasmodium)</taxon>
    </lineage>
</organism>
<feature type="region of interest" description="Disordered" evidence="1">
    <location>
        <begin position="1530"/>
        <end position="1552"/>
    </location>
</feature>
<feature type="compositionally biased region" description="Basic and acidic residues" evidence="1">
    <location>
        <begin position="2372"/>
        <end position="2384"/>
    </location>
</feature>
<feature type="region of interest" description="Disordered" evidence="1">
    <location>
        <begin position="904"/>
        <end position="1015"/>
    </location>
</feature>
<feature type="compositionally biased region" description="Polar residues" evidence="1">
    <location>
        <begin position="1533"/>
        <end position="1544"/>
    </location>
</feature>
<proteinExistence type="predicted"/>
<dbReference type="EMBL" id="KQ235499">
    <property type="protein sequence ID" value="KMZ98089.1"/>
    <property type="molecule type" value="Genomic_DNA"/>
</dbReference>
<dbReference type="Proteomes" id="UP000053239">
    <property type="component" value="Unassembled WGS sequence"/>
</dbReference>
<reference evidence="2 3" key="1">
    <citation type="submission" date="2011-09" db="EMBL/GenBank/DDBJ databases">
        <title>The Genome Sequence of Plasmodium vivax North Korean.</title>
        <authorList>
            <consortium name="The Broad Institute Genome Sequencing Platform"/>
            <consortium name="The Broad Institute Genome Sequencing Center for Infectious Disease"/>
            <person name="Neafsey D."/>
            <person name="Carlton J."/>
            <person name="Barnwell J."/>
            <person name="Collins W."/>
            <person name="Escalante A."/>
            <person name="Mullikin J."/>
            <person name="Saul A."/>
            <person name="Guigo R."/>
            <person name="Camara F."/>
            <person name="Young S.K."/>
            <person name="Zeng Q."/>
            <person name="Gargeya S."/>
            <person name="Fitzgerald M."/>
            <person name="Haas B."/>
            <person name="Abouelleil A."/>
            <person name="Alvarado L."/>
            <person name="Arachchi H.M."/>
            <person name="Berlin A."/>
            <person name="Brown A."/>
            <person name="Chapman S.B."/>
            <person name="Chen Z."/>
            <person name="Dunbar C."/>
            <person name="Freedman E."/>
            <person name="Gearin G."/>
            <person name="Gellesch M."/>
            <person name="Goldberg J."/>
            <person name="Griggs A."/>
            <person name="Gujja S."/>
            <person name="Heiman D."/>
            <person name="Howarth C."/>
            <person name="Larson L."/>
            <person name="Lui A."/>
            <person name="MacDonald P.J.P."/>
            <person name="Montmayeur A."/>
            <person name="Murphy C."/>
            <person name="Neiman D."/>
            <person name="Pearson M."/>
            <person name="Priest M."/>
            <person name="Roberts A."/>
            <person name="Saif S."/>
            <person name="Shea T."/>
            <person name="Shenoy N."/>
            <person name="Sisk P."/>
            <person name="Stolte C."/>
            <person name="Sykes S."/>
            <person name="Wortman J."/>
            <person name="Nusbaum C."/>
            <person name="Birren B."/>
        </authorList>
    </citation>
    <scope>NUCLEOTIDE SEQUENCE [LARGE SCALE GENOMIC DNA]</scope>
    <source>
        <strain evidence="2 3">North Korean</strain>
    </source>
</reference>
<gene>
    <name evidence="2" type="ORF">PVNG_00426</name>
</gene>
<feature type="region of interest" description="Disordered" evidence="1">
    <location>
        <begin position="3555"/>
        <end position="3577"/>
    </location>
</feature>
<feature type="compositionally biased region" description="Basic and acidic residues" evidence="1">
    <location>
        <begin position="975"/>
        <end position="985"/>
    </location>
</feature>
<feature type="region of interest" description="Disordered" evidence="1">
    <location>
        <begin position="3739"/>
        <end position="3759"/>
    </location>
</feature>
<sequence>MDNLVCLKLLRSRKRCNRKEIHSVLPNDCNDIVALLFFKRRSNSEDKGLNLCFNFFNSRNSAHFFLNSDTLNCFWICCDKDTFAKGKSVQHQIPVLISQQSAVLNFYNFANVNKINAHLENREIIIEGNSLQLDIYKKAHRHGKTSERNKLYNFYISYDRLFRFVVSLSKKLSFLHSFNEKFVKIIPKGESSFFIVLNDIVCIKLIAKGLSLKVTKVSSLQNILTNVRDYIYFQKCVYRTFFTDFDVSHDLSHALLVDVRNQLWSFDLEMYYRLNVGCGKNEGVFTKKKKIKNVEMYSLHAKEEPFRYVEICQNGDNEKEFLSEQKQLTHFERGKKKVKFSFESFFPDSFKLRHKCIYVNETCRREKDKNVISIWNYKNVENSKYAYIISEIKNRCGEKWNFYQSVNQAESYEEKERNTHRESYTRMLYFYEWEKRPTYDMHFLNHSSEYGACSHENVRCNDENGWGHDRSENFGDETVGSYGIQMDYHLEKKYSIHQNGEIYRNVASRSGGGVNSMEEVHVVRDNMGILKNGKPTDGCTDCEDPHRCGHKGGDHSDVEWCAPSNPSTAYKKEDPNLENSIKRLNQVLPKYIQHIHVYDHFTDVKNLLLIERFLKWNDKRGDNLQKAKGKNSLYGKKMSSVKLHLCRQHFFVEYVLRPLEEEEGEYTERYLTVLKREGSQIEFLSTLKNYNYFYLNDRWHAMIHVDDVLCKVLFKNYMQALFSISAYNEREKTEGILKMNNLKRHYHYFVMLYNGFLNKDILLIRKTLRILSFKETVLLCRMLFHYIWSNFNMEIIYFYFFDYFSFVNHVWRKKYKRKMSSFGGIIKQKRECIQIYLAVSLRKISDIVDVIGKKYLCFQESNQFERSKVQSGLGGIPALHNNNNNNNKKRKKKTIKMNITLSKGRQTQMGNLKDSSEMLSRQNGTSLIPQSSSPKGGTFADGDFAHPNSKKNTQGKEILVGGPPKDSPSCANSTELKKSPAREGNKPPMCKNIKPDISPYGKRTKPVSDGGSGNRRNDQNKYVKIFLIYYFEKLCLRDNYNLFLNRKYSIEMCSLTLHFIISFIDHFVKKKRSNGDNSRKKNNAIFLELNKYIYFAKLLMNVLLSNYETRVEQTTRRNVSRGNVWEDMNSFQISNGKLNELNFFSSTYLSVYSMYDSVAQILYVKKSASDKIGKLLQWDSTLDNASSGGAPNGHAMDAVKGESTPQLQSEGHKRRSKRNDGEALPPDESFRTSNGGTSQMVAKPSTKDGSEKRSDPPNADRSKLIISGSNLGVRETAQGVYLSPDRNIDNAQKFRNLAFYLCYCFIATTKRKKKALPYFYMKDVLYREVATSNKLLCAERPFDRVIYDILNSNDLSTTIYYIYTKKYEFFLNFLLLYFNYNLLHNFLQSSRDDFVRNFAYGVARGGANSGGKKPTGDMTTKQAAKQAAKQTTKQTTNQATNQTTNQTTKLKMKIKIKVKTNEQSKERKGEYNALFNKLLSAIINDSGITVNRGETHNCSTFIDYLFKAEGGNASPSGKTNERLIIRKRGVASGETSTQGNSINGIANGGREPTGEIDYPDEKNHKGEVQRGKITLPCGSPGMNPTCDHAIEEVPMFSPHKMQFEERKHTLKSSILKIYKMYDTLNDSLTKLKNEIQVKNINTFLHFHNDIKRILKKNLVSVIMEVYKLVIEDKSGCNSHFKGIVMNHLVSNAKIPFCFIHLNPHKMVVNYYGTIIYRLLCSNIDTYLNVCVRILKVLCVDVLRFLKRIALNTLKKYIRNNLLLFLRKNGCTFNVADKRAIKFVAILELFYRNSSYVAEHNNAYTDYMLNRNVFNLYHNDAFLAALKKKLRCSGHNYVDGRIYKEKSPLRALTLLNMFDASSRGNAQFVNHFDHAAHLYVPFVIQNFFNTYYVQGGEATEGKKRDNKWGKNKAYSQCAPPLISHFPPKWVNTKRRGTRKCHLVRMKRGYLMKIGHHGRMKNKFRHTHRGEVAIHRSNKRALPIWGGKKKINMHTNEYIKMCVPRHATDLFFSNLERLPLEESKQRVDIMPHLGGTNTDDMPPGWDLPSGEQNEKGTKIAANEQVQFNSTMVNTAKCQPKNNPKWEKKHSSKISSCYYTSRKGNNNVVTYNMAKNWMKLKGEEVDDLTIISYKNVSSNVVSERGSMLLKGKDSHSSCQKKGKKYSFNFDNYDNECYCFCCVNTHVKRGEEKGKKEGSQMMQADYNYSNVDSVDDFVVHNNQTIETISEIAHKDRIAANERNMKSAYVNDTFVIEQRGKATHDDAFMLRNNSGEKIPHACVKCEEEDEKSSGMLAQFGKSHKGEHPIGKRSYRLTPCDFHGGASYLCCSIDMLKTVNRNIMIRIILQNRGMTFLYFLMKYFAKKGTPKWFAQRGTDSHEGDLTRVRSESGGNIHHLESSKRGRTSSSFLPSQWGTLTDRVVLKNAHVKGEADKEGLVGEHYPLEDTPICKRVLLKNKRGEKNKIEAKNLYYELIKLINIRSYNSRFFLHILEYYADNSDLSALFTLLQTLKHFSDNFFQTAHKSAEFNFYERVKIGKSIHRGGNKRGEERKQNWAGQSKIAEEPQRSRQHVDEYERSFLKILSYIQNEFQNECTPYVYNFVESVLEAHGIFLLNFDPLYNVKILHHSPGRESIPGVAPNGGPTKRSALNDFPNIQSAVKGHLFRASRSQRCAHNSHICYSLMVKLSRNFLCLNYPSRENVRSKFNVDISVGRDSSLMQYRRKYLTSNRVNKLHKYILTYLLGNQSYTGIYFFVLMNSKLFRSPQNCNYLVEQLYKREHRFCFFSRSPESHLRYLPCYIYSQLRNNLLALSLYNLADIFLHNWEEFCAKDEPVEVVNVQKRGEKKGVHCVQFRVSNEGSIPRTVPTDELHHDGALYRTQEGRDPPIFPSRDAPHNVNKVAKEHMSGEALRQSHHDDAEGKNSILNSLLRRDKDGIPFMSLHVLCFLNFKLFLCIFMFSNVDIFDLKRNKKNSPTYVNIYFFKKLTKKFMPSVYEAYFGSKALLKAKFKIRLEEEKGPNKDMFKLAIRNLARHPENYLQVGKHGDAPQQGGSRNKTGSGPHSLCFENIPIVNKLCTSRCNSTDEKSNLVEAIAKMKTRTCSKKKIHNSAMQFEHCYDFFTYNKDLSLRQLLQETVDETFFKTHFFPFSIFKNIFKSEKDDPSLERIEVSASNGGEIKESLDGKALSKKKQRLEAYRLFCSDSLAENKTLRGMYNYRTFFSDVRRGQKTDHYANYVAKIKGGELKRGEITNTMRKSTFSYGQGECHYDGTPDNPPQRGHNNYPPVSKNRFYFLKHFDVKHFLISCQPLVAYHILIINHVHYKHRREGDLSKYLYINNFNTKECNDYLLSSRIHLPLNLAEGLKSVISDLCLQLSIFYFNKNDVLCSLLCFLHLCNVNIEKVKMYILCMKSIYYYFKKNYKRRAFFDKWVKSCVDFLQMDKCTLDDFYKQRKNIFYESFNLTGINYYDLFEKSFMELIVIKLFLELFREGAKTDVDASPREGANKWVTQNSVSTSETLVLPRKKGEEGDTHAYVETCANICGGGGKCDMSVLCQADTDRLLSRGGRSRSSNRTNQSRAVPDEDESALRGNINGYHLEETQPGKLRNSAGVGADYYTSKPQSKKMFILILLEKSIQYRIRDKKMKKKKKKYFNDFLNIISLYCKVNNVHQPLTLLHILSKKNDIFIFFYECIDKNIDIKTCQDIVNLYTKNKHTKRHILTFLNHVQKNMHTIMSYQARGKPHKLEYQSGEAERAERGGGGSRSSCKGETLSSGTAYNSTNALLQKIQSVFTGNTHFYHHESGTIHAGKTVLELLYHLIYNNYDYRRVQNAVEVVIRHNTFYTKFYIYLTAYVQFIFRSKFAYLFVDRCKRAVEVVSTERHLSHAQLNMYEKTFGRKFYSYDDLHNFVAFFKKKKAEYRNLMVMLKNVWFYLQISGYLLYLKDMQLLNPEKLKFYHCVHNLGEYQVKRMDVFFDVMKKKETTYLLIFFLLTNGIYNLLERFLYIFHFDKPIVCFCNFMRCVRECHFDRALHYLKKHYNKYVRRRCTGGNKLYYFFFKHLVNYLFMERPSMRYAG</sequence>
<evidence type="ECO:0000256" key="1">
    <source>
        <dbReference type="SAM" id="MobiDB-lite"/>
    </source>
</evidence>
<feature type="region of interest" description="Disordered" evidence="1">
    <location>
        <begin position="1407"/>
        <end position="1446"/>
    </location>
</feature>
<feature type="compositionally biased region" description="Polar residues" evidence="1">
    <location>
        <begin position="917"/>
        <end position="935"/>
    </location>
</feature>
<evidence type="ECO:0008006" key="4">
    <source>
        <dbReference type="Google" id="ProtNLM"/>
    </source>
</evidence>
<feature type="region of interest" description="Disordered" evidence="1">
    <location>
        <begin position="2537"/>
        <end position="2565"/>
    </location>
</feature>
<feature type="compositionally biased region" description="Basic and acidic residues" evidence="1">
    <location>
        <begin position="1245"/>
        <end position="1263"/>
    </location>
</feature>
<accession>A0A0J9TRC8</accession>
<protein>
    <recommendedName>
        <fullName evidence="4">Spatacsin C-terminal domain-containing protein</fullName>
    </recommendedName>
</protein>
<feature type="region of interest" description="Disordered" evidence="1">
    <location>
        <begin position="1186"/>
        <end position="1266"/>
    </location>
</feature>
<feature type="compositionally biased region" description="Low complexity" evidence="1">
    <location>
        <begin position="1419"/>
        <end position="1446"/>
    </location>
</feature>
<feature type="compositionally biased region" description="Basic and acidic residues" evidence="1">
    <location>
        <begin position="3739"/>
        <end position="3748"/>
    </location>
</feature>
<dbReference type="OrthoDB" id="380950at2759"/>
<evidence type="ECO:0000313" key="2">
    <source>
        <dbReference type="EMBL" id="KMZ98089.1"/>
    </source>
</evidence>
<name>A0A0J9TRC8_PLAVI</name>
<evidence type="ECO:0000313" key="3">
    <source>
        <dbReference type="Proteomes" id="UP000053239"/>
    </source>
</evidence>
<feature type="region of interest" description="Disordered" evidence="1">
    <location>
        <begin position="2369"/>
        <end position="2404"/>
    </location>
</feature>